<organism evidence="1 2">
    <name type="scientific">Liquorilactobacillus cacaonum DSM 21116</name>
    <dbReference type="NCBI Taxonomy" id="1423729"/>
    <lineage>
        <taxon>Bacteria</taxon>
        <taxon>Bacillati</taxon>
        <taxon>Bacillota</taxon>
        <taxon>Bacilli</taxon>
        <taxon>Lactobacillales</taxon>
        <taxon>Lactobacillaceae</taxon>
        <taxon>Liquorilactobacillus</taxon>
    </lineage>
</organism>
<dbReference type="EMBL" id="AYZE01000010">
    <property type="protein sequence ID" value="KRM91575.1"/>
    <property type="molecule type" value="Genomic_DNA"/>
</dbReference>
<dbReference type="Proteomes" id="UP000051131">
    <property type="component" value="Unassembled WGS sequence"/>
</dbReference>
<proteinExistence type="predicted"/>
<evidence type="ECO:0000313" key="1">
    <source>
        <dbReference type="EMBL" id="KRM91575.1"/>
    </source>
</evidence>
<comment type="caution">
    <text evidence="1">The sequence shown here is derived from an EMBL/GenBank/DDBJ whole genome shotgun (WGS) entry which is preliminary data.</text>
</comment>
<accession>A0A0R2CJB9</accession>
<name>A0A0R2CJB9_9LACO</name>
<dbReference type="PATRIC" id="fig|1423729.3.peg.547"/>
<sequence length="84" mass="9487">MLIILIIALIFGAQMYYYYVRSTSLKKTIDYKSAEILVNLAKTNNLGNNDVMIYSKGEVEKNSNVYSVKLKGGQIITIMTTKDN</sequence>
<dbReference type="STRING" id="1423729.FC80_GL000544"/>
<gene>
    <name evidence="1" type="ORF">FC80_GL000544</name>
</gene>
<protein>
    <submittedName>
        <fullName evidence="1">Uncharacterized protein</fullName>
    </submittedName>
</protein>
<reference evidence="1 2" key="1">
    <citation type="journal article" date="2015" name="Genome Announc.">
        <title>Expanding the biotechnology potential of lactobacilli through comparative genomics of 213 strains and associated genera.</title>
        <authorList>
            <person name="Sun Z."/>
            <person name="Harris H.M."/>
            <person name="McCann A."/>
            <person name="Guo C."/>
            <person name="Argimon S."/>
            <person name="Zhang W."/>
            <person name="Yang X."/>
            <person name="Jeffery I.B."/>
            <person name="Cooney J.C."/>
            <person name="Kagawa T.F."/>
            <person name="Liu W."/>
            <person name="Song Y."/>
            <person name="Salvetti E."/>
            <person name="Wrobel A."/>
            <person name="Rasinkangas P."/>
            <person name="Parkhill J."/>
            <person name="Rea M.C."/>
            <person name="O'Sullivan O."/>
            <person name="Ritari J."/>
            <person name="Douillard F.P."/>
            <person name="Paul Ross R."/>
            <person name="Yang R."/>
            <person name="Briner A.E."/>
            <person name="Felis G.E."/>
            <person name="de Vos W.M."/>
            <person name="Barrangou R."/>
            <person name="Klaenhammer T.R."/>
            <person name="Caufield P.W."/>
            <person name="Cui Y."/>
            <person name="Zhang H."/>
            <person name="O'Toole P.W."/>
        </authorList>
    </citation>
    <scope>NUCLEOTIDE SEQUENCE [LARGE SCALE GENOMIC DNA]</scope>
    <source>
        <strain evidence="1 2">DSM 21116</strain>
    </source>
</reference>
<dbReference type="AlphaFoldDB" id="A0A0R2CJB9"/>
<evidence type="ECO:0000313" key="2">
    <source>
        <dbReference type="Proteomes" id="UP000051131"/>
    </source>
</evidence>
<keyword evidence="2" id="KW-1185">Reference proteome</keyword>